<dbReference type="PROSITE" id="PS51257">
    <property type="entry name" value="PROKAR_LIPOPROTEIN"/>
    <property type="match status" value="1"/>
</dbReference>
<accession>A0AAD7G8B2</accession>
<protein>
    <submittedName>
        <fullName evidence="4">Uncharacterized protein</fullName>
    </submittedName>
</protein>
<feature type="region of interest" description="Disordered" evidence="2">
    <location>
        <begin position="28"/>
        <end position="68"/>
    </location>
</feature>
<gene>
    <name evidence="4" type="ORF">B0H17DRAFT_1086530</name>
</gene>
<dbReference type="Proteomes" id="UP001221757">
    <property type="component" value="Unassembled WGS sequence"/>
</dbReference>
<reference evidence="4" key="1">
    <citation type="submission" date="2023-03" db="EMBL/GenBank/DDBJ databases">
        <title>Massive genome expansion in bonnet fungi (Mycena s.s.) driven by repeated elements and novel gene families across ecological guilds.</title>
        <authorList>
            <consortium name="Lawrence Berkeley National Laboratory"/>
            <person name="Harder C.B."/>
            <person name="Miyauchi S."/>
            <person name="Viragh M."/>
            <person name="Kuo A."/>
            <person name="Thoen E."/>
            <person name="Andreopoulos B."/>
            <person name="Lu D."/>
            <person name="Skrede I."/>
            <person name="Drula E."/>
            <person name="Henrissat B."/>
            <person name="Morin E."/>
            <person name="Kohler A."/>
            <person name="Barry K."/>
            <person name="LaButti K."/>
            <person name="Morin E."/>
            <person name="Salamov A."/>
            <person name="Lipzen A."/>
            <person name="Mereny Z."/>
            <person name="Hegedus B."/>
            <person name="Baldrian P."/>
            <person name="Stursova M."/>
            <person name="Weitz H."/>
            <person name="Taylor A."/>
            <person name="Grigoriev I.V."/>
            <person name="Nagy L.G."/>
            <person name="Martin F."/>
            <person name="Kauserud H."/>
        </authorList>
    </citation>
    <scope>NUCLEOTIDE SEQUENCE</scope>
    <source>
        <strain evidence="4">CBHHK067</strain>
    </source>
</reference>
<dbReference type="EMBL" id="JARKIE010000186">
    <property type="protein sequence ID" value="KAJ7669637.1"/>
    <property type="molecule type" value="Genomic_DNA"/>
</dbReference>
<evidence type="ECO:0000256" key="2">
    <source>
        <dbReference type="SAM" id="MobiDB-lite"/>
    </source>
</evidence>
<feature type="coiled-coil region" evidence="1">
    <location>
        <begin position="85"/>
        <end position="112"/>
    </location>
</feature>
<comment type="caution">
    <text evidence="4">The sequence shown here is derived from an EMBL/GenBank/DDBJ whole genome shotgun (WGS) entry which is preliminary data.</text>
</comment>
<proteinExistence type="predicted"/>
<evidence type="ECO:0000256" key="3">
    <source>
        <dbReference type="SAM" id="SignalP"/>
    </source>
</evidence>
<keyword evidence="1" id="KW-0175">Coiled coil</keyword>
<feature type="non-terminal residue" evidence="4">
    <location>
        <position position="369"/>
    </location>
</feature>
<evidence type="ECO:0000256" key="1">
    <source>
        <dbReference type="SAM" id="Coils"/>
    </source>
</evidence>
<sequence length="369" mass="40777">MTVGARTIYLLLLLLLALTAACADPSMSDPARDLSHSVPDSSGDKFEFGTPEVSGATEGPGNESSSGDLVFLQNQNLRESMPQTCKSSALSVKDLEETLHDLEEALQNMHTAIDLTTKGYLQGHLEETEILKVNALMADFTEKFHGEGASHQGGQEAARRYLKENPADRAQQCLNSRRLVKWYHTLVNVIEDLARYDEMARTIDDISPRGHPQCAGYLEHLATNFRVQYQSEGMPCTALKMSREVADLTPEDHPDRAGASQRLAALYSDRYEQLDDLIPDSAHDAKAGCLRDLAAYIMLNAPTDIEYALLYYLRAVNRWKILLAACSIARYDEAGDLEDVMTAFGITPSESKASQTKSREDTCPPCLIL</sequence>
<keyword evidence="3" id="KW-0732">Signal</keyword>
<evidence type="ECO:0000313" key="4">
    <source>
        <dbReference type="EMBL" id="KAJ7669637.1"/>
    </source>
</evidence>
<name>A0AAD7G8B2_MYCRO</name>
<keyword evidence="5" id="KW-1185">Reference proteome</keyword>
<feature type="signal peptide" evidence="3">
    <location>
        <begin position="1"/>
        <end position="23"/>
    </location>
</feature>
<organism evidence="4 5">
    <name type="scientific">Mycena rosella</name>
    <name type="common">Pink bonnet</name>
    <name type="synonym">Agaricus rosellus</name>
    <dbReference type="NCBI Taxonomy" id="1033263"/>
    <lineage>
        <taxon>Eukaryota</taxon>
        <taxon>Fungi</taxon>
        <taxon>Dikarya</taxon>
        <taxon>Basidiomycota</taxon>
        <taxon>Agaricomycotina</taxon>
        <taxon>Agaricomycetes</taxon>
        <taxon>Agaricomycetidae</taxon>
        <taxon>Agaricales</taxon>
        <taxon>Marasmiineae</taxon>
        <taxon>Mycenaceae</taxon>
        <taxon>Mycena</taxon>
    </lineage>
</organism>
<evidence type="ECO:0000313" key="5">
    <source>
        <dbReference type="Proteomes" id="UP001221757"/>
    </source>
</evidence>
<dbReference type="AlphaFoldDB" id="A0AAD7G8B2"/>
<feature type="chain" id="PRO_5042004991" evidence="3">
    <location>
        <begin position="24"/>
        <end position="369"/>
    </location>
</feature>